<evidence type="ECO:0000256" key="9">
    <source>
        <dbReference type="RuleBase" id="RU000489"/>
    </source>
</evidence>
<evidence type="ECO:0000259" key="10">
    <source>
        <dbReference type="PROSITE" id="PS51910"/>
    </source>
</evidence>
<feature type="domain" description="GH18" evidence="10">
    <location>
        <begin position="1"/>
        <end position="321"/>
    </location>
</feature>
<dbReference type="OrthoDB" id="73875at2759"/>
<keyword evidence="7 9" id="KW-0326">Glycosidase</keyword>
<dbReference type="PANTHER" id="PTHR11177:SF397">
    <property type="entry name" value="CHITINASE"/>
    <property type="match status" value="1"/>
</dbReference>
<dbReference type="GO" id="GO:0008061">
    <property type="term" value="F:chitin binding"/>
    <property type="evidence" value="ECO:0007669"/>
    <property type="project" value="InterPro"/>
</dbReference>
<dbReference type="Gene3D" id="3.20.20.80">
    <property type="entry name" value="Glycosidases"/>
    <property type="match status" value="1"/>
</dbReference>
<dbReference type="SUPFAM" id="SSF51445">
    <property type="entry name" value="(Trans)glycosidases"/>
    <property type="match status" value="1"/>
</dbReference>
<organism evidence="11 12">
    <name type="scientific">Aspergillus candidus</name>
    <dbReference type="NCBI Taxonomy" id="41067"/>
    <lineage>
        <taxon>Eukaryota</taxon>
        <taxon>Fungi</taxon>
        <taxon>Dikarya</taxon>
        <taxon>Ascomycota</taxon>
        <taxon>Pezizomycotina</taxon>
        <taxon>Eurotiomycetes</taxon>
        <taxon>Eurotiomycetidae</taxon>
        <taxon>Eurotiales</taxon>
        <taxon>Aspergillaceae</taxon>
        <taxon>Aspergillus</taxon>
        <taxon>Aspergillus subgen. Circumdati</taxon>
    </lineage>
</organism>
<dbReference type="EMBL" id="KZ559199">
    <property type="protein sequence ID" value="PLB33653.1"/>
    <property type="molecule type" value="Genomic_DNA"/>
</dbReference>
<sequence>MDSGTPESLFQEITAIKSMKSGLAGSPVEVWVAIGGWTFSNNNTDTQPVFGDIARSEKKRQDFADSLVTFMVHYGFDGVDLDWEYPGAGDRGGKKDDTENFVKLIETLQKTFKKSARGGYGLTFTIPSSYWYLRWFDVPKMLDAGADWVNLMSYDLHGVWDQDSPIGSYVHGHTNLTEIKESVNLLWRNNIPPEKVILGTGFYGRSFQLNSIDCTAPGCPFKGAAKKGECTGEGGILGWCEIKDIMKSRNITQIHDKDAAVNYFTFDKDQWVSYDDAKTFQQKVDWANSVGLGGLMIWAIDLDDEDFTELGGLIGRSPGKGVDKSLVKTKRQAASWSSDNGQDCYATACGKKCKAGEAVLEDNFRSNCDGEAGKQICCPRDRAPRSCRWRGGNDWSFCHGQCHKGELTLLLDKHGDSVCTFGRQAYCCTADRYKGLLEGCSLGSCGGSCSKGTTEVAKQYDFGSCWNHAIHGYKRPWCCKVPLQDCHWVGKGSCDDNNCDNDDVQLSLSGYGDSSTLCGVAGRKKSLCCAPPDNVEPFIPVALENLFPEPPPMTDPVKWDLQLLGGYASNGKTTSHVQITNPNDGAFGFVLISGPKNIVSSLSKRDGSHVEFVDCPSIVSSERQKTRLICTKDGEESNCDDILEGGVEGTVVRMPDNCGLGAYAVAHSLSPSENQTLPPDLAKRMPSSRMVMDLELSYDFTLMKRSNEKVQLRVDYSNLPGYWNTIVDKPGEKSKRELFSQHDPMDKRFFSDDAADWARKFDRLSKNHIDYYTDLSEPASEVIIDEQLQCEGDSYLQIESNGTCTLKARFGFTMIGTLQPFQIDEAYGFVDLKLDLDATINVTGYAAVDTEYKTRPAHTTPNSDIVFSHPGIVSFKPSFDIQIGIKGDNSSFAGSFVTHFRTQTDPFENDGWMRLTFPYGAGGTRGGLKASNIGRNFHGYMHTDNGKVEVTLNPKFAMEIDFDQESSTAITGSRRRDIQARGSSDLLTSYLLNVYTPNRLIWGPKGVDLLMDSLYYSLTNSGKGSIESWDNMVSPGSAVGKQPGGARLHKQDKDGSYIPKYRNRHWPWTMFKSDILSCPLDKEDDDDELRCEAIDLCETGHIGDCDVDQPGAHRGRASDHQKRDPIFVNGGVRPPYNSRCLAEDTGRKLGWSYENLEYPTQSDWSGDDYHYDNSLDTTNVNDCTDITVSGHVIPNGRYYVTEHIMELQTLKLFFNDVADNIFPNGTSSGYPQIYCGFVKSLTKPLLNNPPTTPGSETNSDVPTVRLMQLHGWIENWEHFAHLERQINQYKANLWGKKDSYTALKRIELNRNRDRWREGLANIRVTFNVFAYLNFPTVHGNLTGTSNRIKEELQRDDTAWVAAANGRSPTRIADYWSDWFKAHLQRMQNDGRAWVTLCIQEMRAAWSAADPNELRTQYVLDALQYFESQRHRITVNLNDLD</sequence>
<dbReference type="Proteomes" id="UP000234585">
    <property type="component" value="Unassembled WGS sequence"/>
</dbReference>
<dbReference type="GO" id="GO:0006032">
    <property type="term" value="P:chitin catabolic process"/>
    <property type="evidence" value="ECO:0007669"/>
    <property type="project" value="UniProtKB-KW"/>
</dbReference>
<keyword evidence="6" id="KW-0119">Carbohydrate metabolism</keyword>
<dbReference type="InterPro" id="IPR001579">
    <property type="entry name" value="Glyco_hydro_18_chit_AS"/>
</dbReference>
<proteinExistence type="inferred from homology"/>
<evidence type="ECO:0000256" key="6">
    <source>
        <dbReference type="ARBA" id="ARBA00023277"/>
    </source>
</evidence>
<dbReference type="GeneID" id="36525369"/>
<evidence type="ECO:0000256" key="4">
    <source>
        <dbReference type="ARBA" id="ARBA00022801"/>
    </source>
</evidence>
<dbReference type="GO" id="GO:0008843">
    <property type="term" value="F:endochitinase activity"/>
    <property type="evidence" value="ECO:0007669"/>
    <property type="project" value="UniProtKB-EC"/>
</dbReference>
<protein>
    <recommendedName>
        <fullName evidence="3">chitinase</fullName>
        <ecNumber evidence="3">3.2.1.14</ecNumber>
    </recommendedName>
</protein>
<dbReference type="PROSITE" id="PS01095">
    <property type="entry name" value="GH18_1"/>
    <property type="match status" value="1"/>
</dbReference>
<comment type="similarity">
    <text evidence="2">Belongs to the glycosyl hydrolase 18 family. Chitinase class V subfamily.</text>
</comment>
<evidence type="ECO:0000256" key="5">
    <source>
        <dbReference type="ARBA" id="ARBA00023024"/>
    </source>
</evidence>
<dbReference type="EC" id="3.2.1.14" evidence="3"/>
<evidence type="ECO:0000256" key="7">
    <source>
        <dbReference type="ARBA" id="ARBA00023295"/>
    </source>
</evidence>
<evidence type="ECO:0000256" key="8">
    <source>
        <dbReference type="ARBA" id="ARBA00023326"/>
    </source>
</evidence>
<keyword evidence="12" id="KW-1185">Reference proteome</keyword>
<dbReference type="RefSeq" id="XP_024667665.1">
    <property type="nucleotide sequence ID" value="XM_024818209.1"/>
</dbReference>
<dbReference type="PROSITE" id="PS51910">
    <property type="entry name" value="GH18_2"/>
    <property type="match status" value="1"/>
</dbReference>
<keyword evidence="4 9" id="KW-0378">Hydrolase</keyword>
<dbReference type="PANTHER" id="PTHR11177">
    <property type="entry name" value="CHITINASE"/>
    <property type="match status" value="1"/>
</dbReference>
<dbReference type="InterPro" id="IPR001223">
    <property type="entry name" value="Glyco_hydro18_cat"/>
</dbReference>
<evidence type="ECO:0000256" key="1">
    <source>
        <dbReference type="ARBA" id="ARBA00000822"/>
    </source>
</evidence>
<dbReference type="InterPro" id="IPR029070">
    <property type="entry name" value="Chitinase_insertion_sf"/>
</dbReference>
<dbReference type="GO" id="GO:0000272">
    <property type="term" value="P:polysaccharide catabolic process"/>
    <property type="evidence" value="ECO:0007669"/>
    <property type="project" value="UniProtKB-KW"/>
</dbReference>
<evidence type="ECO:0000313" key="12">
    <source>
        <dbReference type="Proteomes" id="UP000234585"/>
    </source>
</evidence>
<dbReference type="Gene3D" id="3.10.50.10">
    <property type="match status" value="1"/>
</dbReference>
<dbReference type="SMART" id="SM00636">
    <property type="entry name" value="Glyco_18"/>
    <property type="match status" value="1"/>
</dbReference>
<evidence type="ECO:0000256" key="2">
    <source>
        <dbReference type="ARBA" id="ARBA00008682"/>
    </source>
</evidence>
<dbReference type="InterPro" id="IPR017853">
    <property type="entry name" value="GH"/>
</dbReference>
<dbReference type="InterPro" id="IPR050314">
    <property type="entry name" value="Glycosyl_Hydrlase_18"/>
</dbReference>
<dbReference type="SUPFAM" id="SSF54556">
    <property type="entry name" value="Chitinase insertion domain"/>
    <property type="match status" value="1"/>
</dbReference>
<evidence type="ECO:0000313" key="11">
    <source>
        <dbReference type="EMBL" id="PLB33653.1"/>
    </source>
</evidence>
<dbReference type="STRING" id="41067.A0A2I2EZ45"/>
<comment type="catalytic activity">
    <reaction evidence="1">
        <text>Random endo-hydrolysis of N-acetyl-beta-D-glucosaminide (1-&gt;4)-beta-linkages in chitin and chitodextrins.</text>
        <dbReference type="EC" id="3.2.1.14"/>
    </reaction>
</comment>
<dbReference type="Pfam" id="PF00704">
    <property type="entry name" value="Glyco_hydro_18"/>
    <property type="match status" value="1"/>
</dbReference>
<keyword evidence="8" id="KW-0624">Polysaccharide degradation</keyword>
<reference evidence="11 12" key="1">
    <citation type="submission" date="2017-12" db="EMBL/GenBank/DDBJ databases">
        <authorList>
            <consortium name="DOE Joint Genome Institute"/>
            <person name="Haridas S."/>
            <person name="Kjaerbolling I."/>
            <person name="Vesth T.C."/>
            <person name="Frisvad J.C."/>
            <person name="Nybo J.L."/>
            <person name="Theobald S."/>
            <person name="Kuo A."/>
            <person name="Bowyer P."/>
            <person name="Matsuda Y."/>
            <person name="Mondo S."/>
            <person name="Lyhne E.K."/>
            <person name="Kogle M.E."/>
            <person name="Clum A."/>
            <person name="Lipzen A."/>
            <person name="Salamov A."/>
            <person name="Ngan C.Y."/>
            <person name="Daum C."/>
            <person name="Chiniquy J."/>
            <person name="Barry K."/>
            <person name="LaButti K."/>
            <person name="Simmons B.A."/>
            <person name="Magnuson J.K."/>
            <person name="Mortensen U.H."/>
            <person name="Larsen T.O."/>
            <person name="Grigoriev I.V."/>
            <person name="Baker S.E."/>
            <person name="Andersen M.R."/>
            <person name="Nordberg H.P."/>
            <person name="Cantor M.N."/>
            <person name="Hua S.X."/>
        </authorList>
    </citation>
    <scope>NUCLEOTIDE SEQUENCE [LARGE SCALE GENOMIC DNA]</scope>
    <source>
        <strain evidence="11 12">CBS 102.13</strain>
    </source>
</reference>
<evidence type="ECO:0000256" key="3">
    <source>
        <dbReference type="ARBA" id="ARBA00012729"/>
    </source>
</evidence>
<name>A0A2I2EZ45_ASPCN</name>
<accession>A0A2I2EZ45</accession>
<keyword evidence="5" id="KW-0146">Chitin degradation</keyword>
<gene>
    <name evidence="11" type="ORF">BDW47DRAFT_134966</name>
</gene>
<dbReference type="InterPro" id="IPR011583">
    <property type="entry name" value="Chitinase_II/V-like_cat"/>
</dbReference>